<gene>
    <name evidence="4" type="primary">mtnC</name>
    <name evidence="5" type="ordered locus">GLX_12660</name>
</gene>
<dbReference type="SFLD" id="SFLDF00044">
    <property type="entry name" value="enolase-phosphatase"/>
    <property type="match status" value="1"/>
</dbReference>
<dbReference type="SFLD" id="SFLDS00003">
    <property type="entry name" value="Haloacid_Dehalogenase"/>
    <property type="match status" value="1"/>
</dbReference>
<comment type="pathway">
    <text evidence="4">Amino-acid biosynthesis; L-methionine biosynthesis via salvage pathway; L-methionine from S-methyl-5-thio-alpha-D-ribose 1-phosphate: step 3/6.</text>
</comment>
<evidence type="ECO:0000256" key="2">
    <source>
        <dbReference type="ARBA" id="ARBA00022801"/>
    </source>
</evidence>
<evidence type="ECO:0000256" key="3">
    <source>
        <dbReference type="ARBA" id="ARBA00023167"/>
    </source>
</evidence>
<dbReference type="GO" id="GO:0043874">
    <property type="term" value="F:acireductone synthase activity"/>
    <property type="evidence" value="ECO:0007669"/>
    <property type="project" value="UniProtKB-EC"/>
</dbReference>
<comment type="catalytic activity">
    <reaction evidence="4">
        <text>5-methylsulfanyl-2,3-dioxopentyl phosphate + H2O = 1,2-dihydroxy-5-(methylsulfanyl)pent-1-en-3-one + phosphate</text>
        <dbReference type="Rhea" id="RHEA:21700"/>
        <dbReference type="ChEBI" id="CHEBI:15377"/>
        <dbReference type="ChEBI" id="CHEBI:43474"/>
        <dbReference type="ChEBI" id="CHEBI:49252"/>
        <dbReference type="ChEBI" id="CHEBI:58828"/>
        <dbReference type="EC" id="3.1.3.77"/>
    </reaction>
</comment>
<dbReference type="InterPro" id="IPR023214">
    <property type="entry name" value="HAD_sf"/>
</dbReference>
<dbReference type="CDD" id="cd01629">
    <property type="entry name" value="HAD_EP"/>
    <property type="match status" value="1"/>
</dbReference>
<dbReference type="GO" id="GO:0019509">
    <property type="term" value="P:L-methionine salvage from methylthioadenosine"/>
    <property type="evidence" value="ECO:0007669"/>
    <property type="project" value="UniProtKB-UniRule"/>
</dbReference>
<dbReference type="RefSeq" id="WP_014105223.1">
    <property type="nucleotide sequence ID" value="NC_016027.1"/>
</dbReference>
<protein>
    <recommendedName>
        <fullName evidence="4">Enolase-phosphatase E1</fullName>
        <ecNumber evidence="4">3.1.3.77</ecNumber>
    </recommendedName>
    <alternativeName>
        <fullName evidence="4">2,3-diketo-5-methylthio-1-phosphopentane phosphatase</fullName>
    </alternativeName>
</protein>
<dbReference type="PRINTS" id="PR00413">
    <property type="entry name" value="HADHALOGNASE"/>
</dbReference>
<evidence type="ECO:0000256" key="1">
    <source>
        <dbReference type="ARBA" id="ARBA00022605"/>
    </source>
</evidence>
<dbReference type="InterPro" id="IPR023943">
    <property type="entry name" value="Enolase-ppase_E1"/>
</dbReference>
<dbReference type="AlphaFoldDB" id="G2I6D1"/>
<dbReference type="NCBIfam" id="TIGR01691">
    <property type="entry name" value="enolase-ppase"/>
    <property type="match status" value="1"/>
</dbReference>
<comment type="pathway">
    <text evidence="4">Amino-acid biosynthesis; L-methionine biosynthesis via salvage pathway; L-methionine from S-methyl-5-thio-alpha-D-ribose 1-phosphate: step 4/6.</text>
</comment>
<dbReference type="HAMAP" id="MF_01681">
    <property type="entry name" value="Salvage_MtnC"/>
    <property type="match status" value="1"/>
</dbReference>
<keyword evidence="1 4" id="KW-0028">Amino-acid biosynthesis</keyword>
<dbReference type="PANTHER" id="PTHR20371">
    <property type="entry name" value="ENOLASE-PHOSPHATASE E1"/>
    <property type="match status" value="1"/>
</dbReference>
<dbReference type="GO" id="GO:0043716">
    <property type="term" value="F:2-hydroxy-3-keto-5-methylthiopentenyl-1-phosphate phosphatase activity"/>
    <property type="evidence" value="ECO:0007669"/>
    <property type="project" value="UniProtKB-UniRule"/>
</dbReference>
<keyword evidence="3 4" id="KW-0486">Methionine biosynthesis</keyword>
<keyword evidence="4" id="KW-0479">Metal-binding</keyword>
<dbReference type="GO" id="GO:0043715">
    <property type="term" value="F:2,3-diketo-5-methylthiopentyl-1-phosphate enolase activity"/>
    <property type="evidence" value="ECO:0007669"/>
    <property type="project" value="UniProtKB-UniRule"/>
</dbReference>
<reference evidence="6" key="1">
    <citation type="journal article" date="2011" name="J. Bacteriol.">
        <title>Complete genome sequence of NBRC 3288, a unique cellulose-nonproducing strain of Gluconacetobacter xylinus isolated from vinegar.</title>
        <authorList>
            <person name="Ogino H."/>
            <person name="Azuma Y."/>
            <person name="Hosoyama A."/>
            <person name="Nakazawa H."/>
            <person name="Matsutani M."/>
            <person name="Hasegawa A."/>
            <person name="Otsuyama K."/>
            <person name="Matsushita K."/>
            <person name="Fujita N."/>
            <person name="Shirai M."/>
        </authorList>
    </citation>
    <scope>NUCLEOTIDE SEQUENCE [LARGE SCALE GENOMIC DNA]</scope>
    <source>
        <strain evidence="6">NBRC 3288 / BCRC 11682 / LMG 1693</strain>
    </source>
</reference>
<comment type="cofactor">
    <cofactor evidence="4">
        <name>Mg(2+)</name>
        <dbReference type="ChEBI" id="CHEBI:18420"/>
    </cofactor>
    <text evidence="4">Binds 1 Mg(2+) ion per subunit.</text>
</comment>
<dbReference type="EC" id="3.1.3.77" evidence="4"/>
<dbReference type="PANTHER" id="PTHR20371:SF1">
    <property type="entry name" value="ENOLASE-PHOSPHATASE E1"/>
    <property type="match status" value="1"/>
</dbReference>
<keyword evidence="4" id="KW-0460">Magnesium</keyword>
<evidence type="ECO:0000313" key="6">
    <source>
        <dbReference type="Proteomes" id="UP000009044"/>
    </source>
</evidence>
<dbReference type="EMBL" id="AP012159">
    <property type="protein sequence ID" value="BAK83678.1"/>
    <property type="molecule type" value="Genomic_DNA"/>
</dbReference>
<sequence>MSNVTQTTQPPVRAVLLDIEGTTLPVSFVHDILFPYARKALPHLLRTHADDPTVKAQLAEIERLAPGVPPLRQLEAWMDADAKVAPLKALQGMVWAQGYADGVLKATLFPDVVPALRCWAAAGLALAVYSSGSVAAQKLIYGHTTEGDLSSVFVGFYDLQVGSKREADSYRHIVQDAQWKPTDVLFLSDVVAELDAAEQAGLRTCQIVRPADGTQPGTTHPVAATLAEVAARFGLPRAEAA</sequence>
<dbReference type="Gene3D" id="1.10.720.60">
    <property type="match status" value="1"/>
</dbReference>
<dbReference type="SFLD" id="SFLDG01133">
    <property type="entry name" value="C1.5.4:_Enolase-phosphatase_Li"/>
    <property type="match status" value="1"/>
</dbReference>
<evidence type="ECO:0000256" key="4">
    <source>
        <dbReference type="HAMAP-Rule" id="MF_01681"/>
    </source>
</evidence>
<dbReference type="Gene3D" id="3.40.50.1000">
    <property type="entry name" value="HAD superfamily/HAD-like"/>
    <property type="match status" value="1"/>
</dbReference>
<dbReference type="SUPFAM" id="SSF56784">
    <property type="entry name" value="HAD-like"/>
    <property type="match status" value="1"/>
</dbReference>
<dbReference type="Proteomes" id="UP000009044">
    <property type="component" value="Chromosome"/>
</dbReference>
<dbReference type="GO" id="GO:0000287">
    <property type="term" value="F:magnesium ion binding"/>
    <property type="evidence" value="ECO:0007669"/>
    <property type="project" value="UniProtKB-UniRule"/>
</dbReference>
<evidence type="ECO:0000313" key="5">
    <source>
        <dbReference type="EMBL" id="BAK83678.1"/>
    </source>
</evidence>
<dbReference type="PATRIC" id="fig|634177.7.peg.1460"/>
<accession>G2I6D1</accession>
<keyword evidence="2 4" id="KW-0378">Hydrolase</keyword>
<dbReference type="UniPathway" id="UPA00904">
    <property type="reaction ID" value="UER00876"/>
</dbReference>
<dbReference type="STRING" id="634177.GLX_12660"/>
<proteinExistence type="inferred from homology"/>
<dbReference type="InterPro" id="IPR006439">
    <property type="entry name" value="HAD-SF_hydro_IA"/>
</dbReference>
<comment type="similarity">
    <text evidence="4">Belongs to the HAD-like hydrolase superfamily. MasA/MtnC family.</text>
</comment>
<dbReference type="SFLD" id="SFLDG01129">
    <property type="entry name" value="C1.5:_HAD__Beta-PGM__Phosphata"/>
    <property type="match status" value="1"/>
</dbReference>
<dbReference type="KEGG" id="gxy:GLX_12660"/>
<dbReference type="HOGENOM" id="CLU_023273_0_0_5"/>
<comment type="function">
    <text evidence="4">Bifunctional enzyme that catalyzes the enolization of 2,3-diketo-5-methylthiopentyl-1-phosphate (DK-MTP-1-P) into the intermediate 2-hydroxy-3-keto-5-methylthiopentenyl-1-phosphate (HK-MTPenyl-1-P), which is then dephosphorylated to form the acireductone 1,2-dihydroxy-3-keto-5-methylthiopentene (DHK-MTPene).</text>
</comment>
<name>G2I6D1_KOMMN</name>
<organism evidence="5 6">
    <name type="scientific">Komagataeibacter medellinensis (strain NBRC 3288 / BCRC 11682 / LMG 1693 / Kondo 51)</name>
    <name type="common">Gluconacetobacter medellinensis</name>
    <dbReference type="NCBI Taxonomy" id="634177"/>
    <lineage>
        <taxon>Bacteria</taxon>
        <taxon>Pseudomonadati</taxon>
        <taxon>Pseudomonadota</taxon>
        <taxon>Alphaproteobacteria</taxon>
        <taxon>Acetobacterales</taxon>
        <taxon>Acetobacteraceae</taxon>
        <taxon>Komagataeibacter</taxon>
    </lineage>
</organism>
<comment type="subunit">
    <text evidence="4">Monomer.</text>
</comment>
<dbReference type="Pfam" id="PF00702">
    <property type="entry name" value="Hydrolase"/>
    <property type="match status" value="1"/>
</dbReference>
<dbReference type="InterPro" id="IPR036412">
    <property type="entry name" value="HAD-like_sf"/>
</dbReference>
<dbReference type="eggNOG" id="COG4229">
    <property type="taxonomic scope" value="Bacteria"/>
</dbReference>